<dbReference type="EMBL" id="CAJOBH010008278">
    <property type="protein sequence ID" value="CAF4108623.1"/>
    <property type="molecule type" value="Genomic_DNA"/>
</dbReference>
<keyword evidence="1" id="KW-0812">Transmembrane</keyword>
<evidence type="ECO:0000313" key="2">
    <source>
        <dbReference type="EMBL" id="CAF4108623.1"/>
    </source>
</evidence>
<comment type="caution">
    <text evidence="2">The sequence shown here is derived from an EMBL/GenBank/DDBJ whole genome shotgun (WGS) entry which is preliminary data.</text>
</comment>
<evidence type="ECO:0000256" key="1">
    <source>
        <dbReference type="SAM" id="Phobius"/>
    </source>
</evidence>
<name>A0A8S2QJ29_9BILA</name>
<keyword evidence="1" id="KW-0472">Membrane</keyword>
<dbReference type="AlphaFoldDB" id="A0A8S2QJ29"/>
<proteinExistence type="predicted"/>
<reference evidence="2" key="1">
    <citation type="submission" date="2021-02" db="EMBL/GenBank/DDBJ databases">
        <authorList>
            <person name="Nowell W R."/>
        </authorList>
    </citation>
    <scope>NUCLEOTIDE SEQUENCE</scope>
</reference>
<gene>
    <name evidence="2" type="ORF">BYL167_LOCUS19485</name>
</gene>
<accession>A0A8S2QJ29</accession>
<protein>
    <submittedName>
        <fullName evidence="2">Uncharacterized protein</fullName>
    </submittedName>
</protein>
<organism evidence="2 3">
    <name type="scientific">Rotaria magnacalcarata</name>
    <dbReference type="NCBI Taxonomy" id="392030"/>
    <lineage>
        <taxon>Eukaryota</taxon>
        <taxon>Metazoa</taxon>
        <taxon>Spiralia</taxon>
        <taxon>Gnathifera</taxon>
        <taxon>Rotifera</taxon>
        <taxon>Eurotatoria</taxon>
        <taxon>Bdelloidea</taxon>
        <taxon>Philodinida</taxon>
        <taxon>Philodinidae</taxon>
        <taxon>Rotaria</taxon>
    </lineage>
</organism>
<dbReference type="Proteomes" id="UP000681967">
    <property type="component" value="Unassembled WGS sequence"/>
</dbReference>
<keyword evidence="1" id="KW-1133">Transmembrane helix</keyword>
<evidence type="ECO:0000313" key="3">
    <source>
        <dbReference type="Proteomes" id="UP000681967"/>
    </source>
</evidence>
<sequence length="124" mass="14720">MTCESEHSFLCSSSKREHHWFWILLPIGFVIVCFIYVISRPNHTRLSTRTYQLITPTKNTISSHPQKQQNYAFNQHAKYSTLTPPSGYLLEQCKERKKEKSNSLSPIDKTKFTYWNHNFIDKHQ</sequence>
<feature type="transmembrane region" description="Helical" evidence="1">
    <location>
        <begin position="20"/>
        <end position="39"/>
    </location>
</feature>